<dbReference type="EnsemblPlants" id="OMERI10G01660.1">
    <property type="protein sequence ID" value="OMERI10G01660.1"/>
    <property type="gene ID" value="OMERI10G01660"/>
</dbReference>
<dbReference type="AlphaFoldDB" id="A0A0E0EVP7"/>
<reference evidence="2" key="1">
    <citation type="submission" date="2015-04" db="UniProtKB">
        <authorList>
            <consortium name="EnsemblPlants"/>
        </authorList>
    </citation>
    <scope>IDENTIFICATION</scope>
</reference>
<organism evidence="2">
    <name type="scientific">Oryza meridionalis</name>
    <dbReference type="NCBI Taxonomy" id="40149"/>
    <lineage>
        <taxon>Eukaryota</taxon>
        <taxon>Viridiplantae</taxon>
        <taxon>Streptophyta</taxon>
        <taxon>Embryophyta</taxon>
        <taxon>Tracheophyta</taxon>
        <taxon>Spermatophyta</taxon>
        <taxon>Magnoliopsida</taxon>
        <taxon>Liliopsida</taxon>
        <taxon>Poales</taxon>
        <taxon>Poaceae</taxon>
        <taxon>BOP clade</taxon>
        <taxon>Oryzoideae</taxon>
        <taxon>Oryzeae</taxon>
        <taxon>Oryzinae</taxon>
        <taxon>Oryza</taxon>
    </lineage>
</organism>
<evidence type="ECO:0000313" key="2">
    <source>
        <dbReference type="EnsemblPlants" id="OMERI10G01660.1"/>
    </source>
</evidence>
<protein>
    <submittedName>
        <fullName evidence="2">Uncharacterized protein</fullName>
    </submittedName>
</protein>
<keyword evidence="3" id="KW-1185">Reference proteome</keyword>
<evidence type="ECO:0000256" key="1">
    <source>
        <dbReference type="SAM" id="MobiDB-lite"/>
    </source>
</evidence>
<feature type="compositionally biased region" description="Basic and acidic residues" evidence="1">
    <location>
        <begin position="87"/>
        <end position="104"/>
    </location>
</feature>
<feature type="region of interest" description="Disordered" evidence="1">
    <location>
        <begin position="71"/>
        <end position="116"/>
    </location>
</feature>
<dbReference type="Gramene" id="OMERI10G01660.1">
    <property type="protein sequence ID" value="OMERI10G01660.1"/>
    <property type="gene ID" value="OMERI10G01660"/>
</dbReference>
<name>A0A0E0EVP7_9ORYZ</name>
<sequence length="116" mass="13581">MEKAVARTLKVVRSGWKSAATISRNMRCSNFILKLMAKKRRLPPALRRPRYQDRRLLLLLRWQRRIHLRSPARRRHEHRARTAVPVAREKRAMETLARSAREEGSGSGTDSDGERQ</sequence>
<dbReference type="HOGENOM" id="CLU_140002_0_0_1"/>
<proteinExistence type="predicted"/>
<dbReference type="Proteomes" id="UP000008021">
    <property type="component" value="Chromosome 10"/>
</dbReference>
<evidence type="ECO:0000313" key="3">
    <source>
        <dbReference type="Proteomes" id="UP000008021"/>
    </source>
</evidence>
<feature type="compositionally biased region" description="Basic residues" evidence="1">
    <location>
        <begin position="71"/>
        <end position="81"/>
    </location>
</feature>
<reference evidence="2" key="2">
    <citation type="submission" date="2018-05" db="EMBL/GenBank/DDBJ databases">
        <title>OmerRS3 (Oryza meridionalis Reference Sequence Version 3).</title>
        <authorList>
            <person name="Zhang J."/>
            <person name="Kudrna D."/>
            <person name="Lee S."/>
            <person name="Talag J."/>
            <person name="Welchert J."/>
            <person name="Wing R.A."/>
        </authorList>
    </citation>
    <scope>NUCLEOTIDE SEQUENCE [LARGE SCALE GENOMIC DNA]</scope>
    <source>
        <strain evidence="2">cv. OR44</strain>
    </source>
</reference>
<accession>A0A0E0EVP7</accession>